<evidence type="ECO:0000256" key="10">
    <source>
        <dbReference type="SAM" id="Phobius"/>
    </source>
</evidence>
<keyword evidence="11" id="KW-0378">Hydrolase</keyword>
<dbReference type="OrthoDB" id="9810952at2"/>
<proteinExistence type="predicted"/>
<comment type="subcellular location">
    <subcellularLocation>
        <location evidence="1">Cell membrane</location>
        <topology evidence="1">Multi-pass membrane protein</topology>
    </subcellularLocation>
</comment>
<feature type="transmembrane region" description="Helical" evidence="10">
    <location>
        <begin position="163"/>
        <end position="185"/>
    </location>
</feature>
<evidence type="ECO:0000256" key="6">
    <source>
        <dbReference type="ARBA" id="ARBA00022958"/>
    </source>
</evidence>
<dbReference type="RefSeq" id="WP_015903530.1">
    <property type="nucleotide sequence ID" value="NC_012108.1"/>
</dbReference>
<evidence type="ECO:0000256" key="9">
    <source>
        <dbReference type="ARBA" id="ARBA00023136"/>
    </source>
</evidence>
<gene>
    <name evidence="11" type="primary">trkB</name>
    <name evidence="11" type="ordered locus">HRM2_16340</name>
</gene>
<evidence type="ECO:0000256" key="4">
    <source>
        <dbReference type="ARBA" id="ARBA00022538"/>
    </source>
</evidence>
<dbReference type="InterPro" id="IPR003445">
    <property type="entry name" value="Cat_transpt"/>
</dbReference>
<evidence type="ECO:0000256" key="7">
    <source>
        <dbReference type="ARBA" id="ARBA00022989"/>
    </source>
</evidence>
<name>C0QAF8_DESAH</name>
<dbReference type="AlphaFoldDB" id="C0QAF8"/>
<feature type="transmembrane region" description="Helical" evidence="10">
    <location>
        <begin position="235"/>
        <end position="257"/>
    </location>
</feature>
<dbReference type="NCBIfam" id="TIGR00933">
    <property type="entry name" value="2a38"/>
    <property type="match status" value="1"/>
</dbReference>
<feature type="transmembrane region" description="Helical" evidence="10">
    <location>
        <begin position="197"/>
        <end position="215"/>
    </location>
</feature>
<evidence type="ECO:0000256" key="3">
    <source>
        <dbReference type="ARBA" id="ARBA00022475"/>
    </source>
</evidence>
<dbReference type="GO" id="GO:0005886">
    <property type="term" value="C:plasma membrane"/>
    <property type="evidence" value="ECO:0007669"/>
    <property type="project" value="UniProtKB-SubCell"/>
</dbReference>
<keyword evidence="3" id="KW-1003">Cell membrane</keyword>
<evidence type="ECO:0000256" key="8">
    <source>
        <dbReference type="ARBA" id="ARBA00023065"/>
    </source>
</evidence>
<feature type="transmembrane region" description="Helical" evidence="10">
    <location>
        <begin position="300"/>
        <end position="333"/>
    </location>
</feature>
<sequence>MFRQRFSTMVNRFFSSPGPATVFGFLAMIFAGSGLLLLPQATTGTGRGLTFVDALFTSTSSVCVTGLSVTDTGTSFTLFGQTIILTLIQTGGLGIMTLSTLFLMLSGKRLSFSSHTAIRESFTPFQERHPWAILKDIFLFTLVLEGVGAMALFTQFIRTATPSKAFFLSIFHSISAFCNAGFCLFPDSFTAFRSSIVVNLTIGFLIILGGIGFPVMSELKWRLLRGDRQRSPMSLHSKIALSMTAILLVSGTLVFLTMESRVTLDRLPWGQRVLASFFMSVNARTAGFNSLTLENMANETLFFIILLMFVGASPGSCGGGIKTTCFASLIALGQSRLKGEKKPNLFGRAIPEQTIGKAVSILMVSTVIVCLGTMALLMTELGDVSHPQSRGMFLELLFEVVSAFGTVGLSTGVTASLTNPGKLLVVTIMFMGRLGPLLIAMAVSRPLRLGYTHAEEDFIIG</sequence>
<dbReference type="PANTHER" id="PTHR32024">
    <property type="entry name" value="TRK SYSTEM POTASSIUM UPTAKE PROTEIN TRKG-RELATED"/>
    <property type="match status" value="1"/>
</dbReference>
<evidence type="ECO:0000256" key="1">
    <source>
        <dbReference type="ARBA" id="ARBA00004651"/>
    </source>
</evidence>
<feature type="transmembrane region" description="Helical" evidence="10">
    <location>
        <begin position="423"/>
        <end position="443"/>
    </location>
</feature>
<keyword evidence="7 10" id="KW-1133">Transmembrane helix</keyword>
<dbReference type="PANTHER" id="PTHR32024:SF1">
    <property type="entry name" value="KTR SYSTEM POTASSIUM UPTAKE PROTEIN B"/>
    <property type="match status" value="1"/>
</dbReference>
<dbReference type="InterPro" id="IPR004772">
    <property type="entry name" value="TrkH"/>
</dbReference>
<dbReference type="GO" id="GO:0015379">
    <property type="term" value="F:potassium:chloride symporter activity"/>
    <property type="evidence" value="ECO:0007669"/>
    <property type="project" value="InterPro"/>
</dbReference>
<keyword evidence="5 10" id="KW-0812">Transmembrane</keyword>
<keyword evidence="2" id="KW-0813">Transport</keyword>
<dbReference type="GO" id="GO:0016787">
    <property type="term" value="F:hydrolase activity"/>
    <property type="evidence" value="ECO:0007669"/>
    <property type="project" value="UniProtKB-KW"/>
</dbReference>
<keyword evidence="8" id="KW-0406">Ion transport</keyword>
<keyword evidence="9 10" id="KW-0472">Membrane</keyword>
<feature type="transmembrane region" description="Helical" evidence="10">
    <location>
        <begin position="82"/>
        <end position="105"/>
    </location>
</feature>
<organism evidence="11 12">
    <name type="scientific">Desulforapulum autotrophicum (strain ATCC 43914 / DSM 3382 / VKM B-1955 / HRM2)</name>
    <name type="common">Desulfobacterium autotrophicum</name>
    <dbReference type="NCBI Taxonomy" id="177437"/>
    <lineage>
        <taxon>Bacteria</taxon>
        <taxon>Pseudomonadati</taxon>
        <taxon>Thermodesulfobacteriota</taxon>
        <taxon>Desulfobacteria</taxon>
        <taxon>Desulfobacterales</taxon>
        <taxon>Desulfobacteraceae</taxon>
        <taxon>Desulforapulum</taxon>
    </lineage>
</organism>
<keyword evidence="4" id="KW-0633">Potassium transport</keyword>
<evidence type="ECO:0000313" key="12">
    <source>
        <dbReference type="Proteomes" id="UP000000442"/>
    </source>
</evidence>
<reference evidence="11 12" key="1">
    <citation type="journal article" date="2009" name="Environ. Microbiol.">
        <title>Genome sequence of Desulfobacterium autotrophicum HRM2, a marine sulfate reducer oxidizing organic carbon completely to carbon dioxide.</title>
        <authorList>
            <person name="Strittmatter A.W."/>
            <person name="Liesegang H."/>
            <person name="Rabus R."/>
            <person name="Decker I."/>
            <person name="Amann J."/>
            <person name="Andres S."/>
            <person name="Henne A."/>
            <person name="Fricke W.F."/>
            <person name="Martinez-Arias R."/>
            <person name="Bartels D."/>
            <person name="Goesmann A."/>
            <person name="Krause L."/>
            <person name="Puehler A."/>
            <person name="Klenk H.P."/>
            <person name="Richter M."/>
            <person name="Schuler M."/>
            <person name="Gloeckner F.O."/>
            <person name="Meyerdierks A."/>
            <person name="Gottschalk G."/>
            <person name="Amann R."/>
        </authorList>
    </citation>
    <scope>NUCLEOTIDE SEQUENCE [LARGE SCALE GENOMIC DNA]</scope>
    <source>
        <strain evidence="12">ATCC 43914 / DSM 3382 / HRM2</strain>
    </source>
</reference>
<feature type="transmembrane region" description="Helical" evidence="10">
    <location>
        <begin position="137"/>
        <end position="157"/>
    </location>
</feature>
<evidence type="ECO:0000256" key="5">
    <source>
        <dbReference type="ARBA" id="ARBA00022692"/>
    </source>
</evidence>
<feature type="transmembrane region" description="Helical" evidence="10">
    <location>
        <begin position="50"/>
        <end position="70"/>
    </location>
</feature>
<keyword evidence="6" id="KW-0630">Potassium</keyword>
<keyword evidence="12" id="KW-1185">Reference proteome</keyword>
<feature type="transmembrane region" description="Helical" evidence="10">
    <location>
        <begin position="20"/>
        <end position="38"/>
    </location>
</feature>
<feature type="transmembrane region" description="Helical" evidence="10">
    <location>
        <begin position="396"/>
        <end position="416"/>
    </location>
</feature>
<evidence type="ECO:0000313" key="11">
    <source>
        <dbReference type="EMBL" id="ACN14743.1"/>
    </source>
</evidence>
<protein>
    <submittedName>
        <fullName evidence="11">TrkB</fullName>
        <ecNumber evidence="11">3.6.3.14</ecNumber>
    </submittedName>
</protein>
<feature type="transmembrane region" description="Helical" evidence="10">
    <location>
        <begin position="354"/>
        <end position="376"/>
    </location>
</feature>
<dbReference type="EMBL" id="CP001087">
    <property type="protein sequence ID" value="ACN14743.1"/>
    <property type="molecule type" value="Genomic_DNA"/>
</dbReference>
<dbReference type="EC" id="3.6.3.14" evidence="11"/>
<dbReference type="STRING" id="177437.HRM2_16340"/>
<dbReference type="HOGENOM" id="CLU_026429_0_1_7"/>
<dbReference type="Proteomes" id="UP000000442">
    <property type="component" value="Chromosome"/>
</dbReference>
<evidence type="ECO:0000256" key="2">
    <source>
        <dbReference type="ARBA" id="ARBA00022448"/>
    </source>
</evidence>
<dbReference type="eggNOG" id="COG0168">
    <property type="taxonomic scope" value="Bacteria"/>
</dbReference>
<dbReference type="KEGG" id="dat:HRM2_16340"/>
<accession>C0QAF8</accession>
<dbReference type="Pfam" id="PF02386">
    <property type="entry name" value="TrkH"/>
    <property type="match status" value="1"/>
</dbReference>